<dbReference type="STRING" id="6185.A0A095ALK7"/>
<evidence type="ECO:0000256" key="11">
    <source>
        <dbReference type="SAM" id="Coils"/>
    </source>
</evidence>
<keyword evidence="3" id="KW-0963">Cytoplasm</keyword>
<keyword evidence="6 10" id="KW-0969">Cilium</keyword>
<dbReference type="EMBL" id="KL250651">
    <property type="protein sequence ID" value="KGB35021.1"/>
    <property type="molecule type" value="Genomic_DNA"/>
</dbReference>
<dbReference type="PANTHER" id="PTHR19960">
    <property type="entry name" value="TEKTIN"/>
    <property type="match status" value="1"/>
</dbReference>
<dbReference type="AlphaFoldDB" id="A0A095ALK7"/>
<evidence type="ECO:0000256" key="2">
    <source>
        <dbReference type="ARBA" id="ARBA00007209"/>
    </source>
</evidence>
<dbReference type="Pfam" id="PF03148">
    <property type="entry name" value="Tektin"/>
    <property type="match status" value="2"/>
</dbReference>
<dbReference type="GO" id="GO:0015630">
    <property type="term" value="C:microtubule cytoskeleton"/>
    <property type="evidence" value="ECO:0007669"/>
    <property type="project" value="UniProtKB-UniRule"/>
</dbReference>
<name>A0A095ALK7_SCHHA</name>
<keyword evidence="5 11" id="KW-0175">Coiled coil</keyword>
<comment type="similarity">
    <text evidence="2 10">Belongs to the tektin family.</text>
</comment>
<evidence type="ECO:0000313" key="12">
    <source>
        <dbReference type="EMBL" id="KGB35021.1"/>
    </source>
</evidence>
<organism evidence="12">
    <name type="scientific">Schistosoma haematobium</name>
    <name type="common">Blood fluke</name>
    <dbReference type="NCBI Taxonomy" id="6185"/>
    <lineage>
        <taxon>Eukaryota</taxon>
        <taxon>Metazoa</taxon>
        <taxon>Spiralia</taxon>
        <taxon>Lophotrochozoa</taxon>
        <taxon>Platyhelminthes</taxon>
        <taxon>Trematoda</taxon>
        <taxon>Digenea</taxon>
        <taxon>Strigeidida</taxon>
        <taxon>Schistosomatoidea</taxon>
        <taxon>Schistosomatidae</taxon>
        <taxon>Schistosoma</taxon>
    </lineage>
</organism>
<evidence type="ECO:0000256" key="3">
    <source>
        <dbReference type="ARBA" id="ARBA00022490"/>
    </source>
</evidence>
<dbReference type="InterPro" id="IPR000435">
    <property type="entry name" value="Tektins"/>
</dbReference>
<dbReference type="GO" id="GO:0005634">
    <property type="term" value="C:nucleus"/>
    <property type="evidence" value="ECO:0007669"/>
    <property type="project" value="TreeGrafter"/>
</dbReference>
<dbReference type="PANTHER" id="PTHR19960:SF25">
    <property type="entry name" value="TEKTIN-1"/>
    <property type="match status" value="1"/>
</dbReference>
<feature type="coiled-coil region" evidence="11">
    <location>
        <begin position="202"/>
        <end position="310"/>
    </location>
</feature>
<dbReference type="GO" id="GO:0005930">
    <property type="term" value="C:axoneme"/>
    <property type="evidence" value="ECO:0007669"/>
    <property type="project" value="UniProtKB-SubCell"/>
</dbReference>
<comment type="function">
    <text evidence="9">Microtubule inner protein (MIP) part of the dynein-decorated doublet microtubules (DMTs) in cilia and flagellar axoneme. Forms filamentous polymers in the walls of ciliary and flagellar microtubules.</text>
</comment>
<protein>
    <recommendedName>
        <fullName evidence="10">Tektin</fullName>
    </recommendedName>
</protein>
<reference evidence="12" key="1">
    <citation type="journal article" date="2012" name="Nat. Genet.">
        <title>Whole-genome sequence of Schistosoma haematobium.</title>
        <authorList>
            <person name="Young N.D."/>
            <person name="Jex A.R."/>
            <person name="Li B."/>
            <person name="Liu S."/>
            <person name="Yang L."/>
            <person name="Xiong Z."/>
            <person name="Li Y."/>
            <person name="Cantacessi C."/>
            <person name="Hall R.S."/>
            <person name="Xu X."/>
            <person name="Chen F."/>
            <person name="Wu X."/>
            <person name="Zerlotini A."/>
            <person name="Oliveira G."/>
            <person name="Hofmann A."/>
            <person name="Zhang G."/>
            <person name="Fang X."/>
            <person name="Kang Y."/>
            <person name="Campbell B.E."/>
            <person name="Loukas A."/>
            <person name="Ranganathan S."/>
            <person name="Rollinson D."/>
            <person name="Rinaldi G."/>
            <person name="Brindley P.J."/>
            <person name="Yang H."/>
            <person name="Wang J."/>
            <person name="Wang J."/>
            <person name="Gasser R.B."/>
        </authorList>
    </citation>
    <scope>NUCLEOTIDE SEQUENCE [LARGE SCALE GENOMIC DNA]</scope>
</reference>
<gene>
    <name evidence="12" type="ORF">MS3_03258</name>
</gene>
<evidence type="ECO:0000256" key="7">
    <source>
        <dbReference type="ARBA" id="ARBA00023212"/>
    </source>
</evidence>
<evidence type="ECO:0000256" key="9">
    <source>
        <dbReference type="ARBA" id="ARBA00045224"/>
    </source>
</evidence>
<dbReference type="GO" id="GO:0060294">
    <property type="term" value="P:cilium movement involved in cell motility"/>
    <property type="evidence" value="ECO:0007669"/>
    <property type="project" value="UniProtKB-UniRule"/>
</dbReference>
<dbReference type="GO" id="GO:0060271">
    <property type="term" value="P:cilium assembly"/>
    <property type="evidence" value="ECO:0007669"/>
    <property type="project" value="UniProtKB-UniRule"/>
</dbReference>
<dbReference type="PRINTS" id="PR00511">
    <property type="entry name" value="TEKTIN"/>
</dbReference>
<keyword evidence="8 10" id="KW-0966">Cell projection</keyword>
<keyword evidence="4 10" id="KW-0282">Flagellum</keyword>
<evidence type="ECO:0000256" key="5">
    <source>
        <dbReference type="ARBA" id="ARBA00023054"/>
    </source>
</evidence>
<evidence type="ECO:0000256" key="8">
    <source>
        <dbReference type="ARBA" id="ARBA00023273"/>
    </source>
</evidence>
<accession>A0A095ALK7</accession>
<proteinExistence type="inferred from homology"/>
<keyword evidence="7" id="KW-0206">Cytoskeleton</keyword>
<evidence type="ECO:0000256" key="6">
    <source>
        <dbReference type="ARBA" id="ARBA00023069"/>
    </source>
</evidence>
<evidence type="ECO:0000256" key="10">
    <source>
        <dbReference type="RuleBase" id="RU367040"/>
    </source>
</evidence>
<comment type="subcellular location">
    <subcellularLocation>
        <location evidence="10">Cytoplasm</location>
        <location evidence="10">Cytoskeleton</location>
        <location evidence="10">Cilium axoneme</location>
    </subcellularLocation>
    <subcellularLocation>
        <location evidence="1">Cytoplasm</location>
        <location evidence="1">Cytoskeleton</location>
        <location evidence="1">Flagellum axoneme</location>
    </subcellularLocation>
</comment>
<sequence>MAGLVRQPQRFTHEEWTYSNNLKYRSAEKEREISQGLQNECDRLIEETAKRTEKTLKDVEKKFGRPLLYEKFHVPDLRIANVKYWKSEVNKKLQDTSEETEILDEYFIRLKKTLEATEEPLHFAQQCLLSRLKPTDELPSGFTNVPKTEPNSFTPEEWQTFSTASVESGDRQLQNSHELRSIIDGIIQQVASDIKRQIETTNRALNKRISETRSSKAKLEEHLSAILHLEISNIEDTLRELEKAIQDKDGALRLAETRLGIRKERPNVELCRDPANYRLIQEVEEIKRDIEQLRQRLHAAHASLKALCRRQLDLEEEIQIKAATLFIDEVQCMGIRESIKFSSF</sequence>
<dbReference type="InterPro" id="IPR048256">
    <property type="entry name" value="Tektin-like"/>
</dbReference>
<evidence type="ECO:0000256" key="1">
    <source>
        <dbReference type="ARBA" id="ARBA00004611"/>
    </source>
</evidence>
<evidence type="ECO:0000256" key="4">
    <source>
        <dbReference type="ARBA" id="ARBA00022846"/>
    </source>
</evidence>